<gene>
    <name evidence="1" type="ORF">BpHYR1_000675</name>
</gene>
<evidence type="ECO:0000313" key="2">
    <source>
        <dbReference type="Proteomes" id="UP000276133"/>
    </source>
</evidence>
<organism evidence="1 2">
    <name type="scientific">Brachionus plicatilis</name>
    <name type="common">Marine rotifer</name>
    <name type="synonym">Brachionus muelleri</name>
    <dbReference type="NCBI Taxonomy" id="10195"/>
    <lineage>
        <taxon>Eukaryota</taxon>
        <taxon>Metazoa</taxon>
        <taxon>Spiralia</taxon>
        <taxon>Gnathifera</taxon>
        <taxon>Rotifera</taxon>
        <taxon>Eurotatoria</taxon>
        <taxon>Monogononta</taxon>
        <taxon>Pseudotrocha</taxon>
        <taxon>Ploima</taxon>
        <taxon>Brachionidae</taxon>
        <taxon>Brachionus</taxon>
    </lineage>
</organism>
<accession>A0A3M7R6I3</accession>
<evidence type="ECO:0000313" key="1">
    <source>
        <dbReference type="EMBL" id="RNA19146.1"/>
    </source>
</evidence>
<dbReference type="AlphaFoldDB" id="A0A3M7R6I3"/>
<comment type="caution">
    <text evidence="1">The sequence shown here is derived from an EMBL/GenBank/DDBJ whole genome shotgun (WGS) entry which is preliminary data.</text>
</comment>
<dbReference type="EMBL" id="REGN01004094">
    <property type="protein sequence ID" value="RNA19146.1"/>
    <property type="molecule type" value="Genomic_DNA"/>
</dbReference>
<proteinExistence type="predicted"/>
<sequence length="150" mass="17527">MFFSIPLLFKYLFKNSPEIALEKSSDFKCKQFAKILYDQDFLKVRNSASNTSNVANFSTYSSVTFLINLSIFSQEMSKLSYIKIKYLSVVILYLYSTFIYLFDKITSFEGELLIREKKKRRFNIIKFSKENISMQCQKTSIVKSTGEGKI</sequence>
<reference evidence="1 2" key="1">
    <citation type="journal article" date="2018" name="Sci. Rep.">
        <title>Genomic signatures of local adaptation to the degree of environmental predictability in rotifers.</title>
        <authorList>
            <person name="Franch-Gras L."/>
            <person name="Hahn C."/>
            <person name="Garcia-Roger E.M."/>
            <person name="Carmona M.J."/>
            <person name="Serra M."/>
            <person name="Gomez A."/>
        </authorList>
    </citation>
    <scope>NUCLEOTIDE SEQUENCE [LARGE SCALE GENOMIC DNA]</scope>
    <source>
        <strain evidence="1">HYR1</strain>
    </source>
</reference>
<keyword evidence="2" id="KW-1185">Reference proteome</keyword>
<protein>
    <submittedName>
        <fullName evidence="1">Uncharacterized protein</fullName>
    </submittedName>
</protein>
<name>A0A3M7R6I3_BRAPC</name>
<dbReference type="Proteomes" id="UP000276133">
    <property type="component" value="Unassembled WGS sequence"/>
</dbReference>